<dbReference type="InterPro" id="IPR050483">
    <property type="entry name" value="CoA-transferase_III_domain"/>
</dbReference>
<accession>X0YL54</accession>
<comment type="caution">
    <text evidence="2">The sequence shown here is derived from an EMBL/GenBank/DDBJ whole genome shotgun (WGS) entry which is preliminary data.</text>
</comment>
<dbReference type="InterPro" id="IPR003673">
    <property type="entry name" value="CoA-Trfase_fam_III"/>
</dbReference>
<organism evidence="2">
    <name type="scientific">marine sediment metagenome</name>
    <dbReference type="NCBI Taxonomy" id="412755"/>
    <lineage>
        <taxon>unclassified sequences</taxon>
        <taxon>metagenomes</taxon>
        <taxon>ecological metagenomes</taxon>
    </lineage>
</organism>
<dbReference type="PANTHER" id="PTHR48207:SF4">
    <property type="entry name" value="BLL6097 PROTEIN"/>
    <property type="match status" value="1"/>
</dbReference>
<proteinExistence type="predicted"/>
<protein>
    <recommendedName>
        <fullName evidence="3">CoA transferase</fullName>
    </recommendedName>
</protein>
<dbReference type="GO" id="GO:0008410">
    <property type="term" value="F:CoA-transferase activity"/>
    <property type="evidence" value="ECO:0007669"/>
    <property type="project" value="TreeGrafter"/>
</dbReference>
<dbReference type="Gene3D" id="3.40.50.10540">
    <property type="entry name" value="Crotonobetainyl-coa:carnitine coa-transferase, domain 1"/>
    <property type="match status" value="1"/>
</dbReference>
<name>X0YL54_9ZZZZ</name>
<dbReference type="Pfam" id="PF02515">
    <property type="entry name" value="CoA_transf_3"/>
    <property type="match status" value="1"/>
</dbReference>
<dbReference type="InterPro" id="IPR023606">
    <property type="entry name" value="CoA-Trfase_III_dom_1_sf"/>
</dbReference>
<reference evidence="2" key="1">
    <citation type="journal article" date="2014" name="Front. Microbiol.">
        <title>High frequency of phylogenetically diverse reductive dehalogenase-homologous genes in deep subseafloor sedimentary metagenomes.</title>
        <authorList>
            <person name="Kawai M."/>
            <person name="Futagami T."/>
            <person name="Toyoda A."/>
            <person name="Takaki Y."/>
            <person name="Nishi S."/>
            <person name="Hori S."/>
            <person name="Arai W."/>
            <person name="Tsubouchi T."/>
            <person name="Morono Y."/>
            <person name="Uchiyama I."/>
            <person name="Ito T."/>
            <person name="Fujiyama A."/>
            <person name="Inagaki F."/>
            <person name="Takami H."/>
        </authorList>
    </citation>
    <scope>NUCLEOTIDE SEQUENCE</scope>
    <source>
        <strain evidence="2">Expedition CK06-06</strain>
    </source>
</reference>
<dbReference type="AlphaFoldDB" id="X0YL54"/>
<dbReference type="SUPFAM" id="SSF89796">
    <property type="entry name" value="CoA-transferase family III (CaiB/BaiF)"/>
    <property type="match status" value="1"/>
</dbReference>
<evidence type="ECO:0000256" key="1">
    <source>
        <dbReference type="ARBA" id="ARBA00022679"/>
    </source>
</evidence>
<feature type="non-terminal residue" evidence="2">
    <location>
        <position position="1"/>
    </location>
</feature>
<evidence type="ECO:0008006" key="3">
    <source>
        <dbReference type="Google" id="ProtNLM"/>
    </source>
</evidence>
<sequence length="228" mass="24212">PSIDEHGADLRAEPARRAAPAGAKASAGLPLAGVKILDLFWVLAGPTATRLLADYGASVVRIESMRHLDTLRVSPPWQFTAPHPEGAAGFQSANANKLGITVDLASEEGRGIVLDLVRWADVVAESFAPGVMESHGLGWETLRQLEPSLIMISSCIMGQTGPWRDFAGFGRLAVSVSGFQKLASWPGRPPSGPFGAYTDAIASRYNAAAILAALEHRQRTGEGQYIDL</sequence>
<feature type="non-terminal residue" evidence="2">
    <location>
        <position position="228"/>
    </location>
</feature>
<gene>
    <name evidence="2" type="ORF">S01H1_78937</name>
</gene>
<evidence type="ECO:0000313" key="2">
    <source>
        <dbReference type="EMBL" id="GAG49278.1"/>
    </source>
</evidence>
<dbReference type="PANTHER" id="PTHR48207">
    <property type="entry name" value="SUCCINATE--HYDROXYMETHYLGLUTARATE COA-TRANSFERASE"/>
    <property type="match status" value="1"/>
</dbReference>
<keyword evidence="1" id="KW-0808">Transferase</keyword>
<dbReference type="EMBL" id="BARS01053167">
    <property type="protein sequence ID" value="GAG49278.1"/>
    <property type="molecule type" value="Genomic_DNA"/>
</dbReference>